<dbReference type="GO" id="GO:0004904">
    <property type="term" value="F:interferon receptor activity"/>
    <property type="evidence" value="ECO:0007669"/>
    <property type="project" value="TreeGrafter"/>
</dbReference>
<dbReference type="InterPro" id="IPR013783">
    <property type="entry name" value="Ig-like_fold"/>
</dbReference>
<keyword evidence="2" id="KW-0472">Membrane</keyword>
<evidence type="ECO:0000313" key="4">
    <source>
        <dbReference type="EMBL" id="KAA8588444.1"/>
    </source>
</evidence>
<keyword evidence="5" id="KW-1185">Reference proteome</keyword>
<dbReference type="InterPro" id="IPR003961">
    <property type="entry name" value="FN3_dom"/>
</dbReference>
<dbReference type="PANTHER" id="PTHR20859">
    <property type="entry name" value="INTERFERON/INTERLEUKIN RECEPTOR"/>
    <property type="match status" value="1"/>
</dbReference>
<protein>
    <recommendedName>
        <fullName evidence="3">Fibronectin type-III domain-containing protein</fullName>
    </recommendedName>
</protein>
<dbReference type="Pfam" id="PF01108">
    <property type="entry name" value="Tissue_fac"/>
    <property type="match status" value="1"/>
</dbReference>
<name>A0A5J5D4X9_9PERO</name>
<evidence type="ECO:0000259" key="3">
    <source>
        <dbReference type="PROSITE" id="PS50853"/>
    </source>
</evidence>
<evidence type="ECO:0000256" key="2">
    <source>
        <dbReference type="SAM" id="Phobius"/>
    </source>
</evidence>
<proteinExistence type="predicted"/>
<evidence type="ECO:0000256" key="1">
    <source>
        <dbReference type="SAM" id="MobiDB-lite"/>
    </source>
</evidence>
<dbReference type="Proteomes" id="UP000327493">
    <property type="component" value="Chromosome 11"/>
</dbReference>
<feature type="domain" description="Fibronectin type-III" evidence="3">
    <location>
        <begin position="173"/>
        <end position="275"/>
    </location>
</feature>
<dbReference type="SUPFAM" id="SSF49265">
    <property type="entry name" value="Fibronectin type III"/>
    <property type="match status" value="2"/>
</dbReference>
<gene>
    <name evidence="4" type="ORF">FQN60_001638</name>
</gene>
<keyword evidence="2" id="KW-0812">Transmembrane</keyword>
<accession>A0A5J5D4X9</accession>
<comment type="caution">
    <text evidence="4">The sequence shown here is derived from an EMBL/GenBank/DDBJ whole genome shotgun (WGS) entry which is preliminary data.</text>
</comment>
<sequence>FYSGHWNCVYGGDWRAERQSLSDSETISPCEKLSLTLPRIISTMSAAFHVCLLLWCLQTNAVPAALAPPENLALITLNTNYILSWDWDSTLAEGHAVDFTTQYVAKFKLRSKRKNPVWETACEKTSHRSCDLTKLNLFYLGIYVLRVQASVNGSVSDWTMKEFCPDKDAAVGPPSRVDLSPAGNGLDVIISDPLTSTNSSMKDNIQELYYQILYWERSVDTQALETQTLDSKATMVTLSDLKAWTWYCVSIQSRYDFFNKSSSFSSPHCMQTEGPIPWWQIVGYFLLSLVICFLFVAVILCSSIWFFKTVKAIFYPSNQLPTHFQYLCDSSGSDIPRLLTPDSDSELLCDKVTVCQEPPVLEIHIPPPEALPVPPSDSSGRHSRQGSGGSGDSGVYSTGCNSGLRQPDSIQLSSGDEDSGQGFLDLEHVKMKDMAPELKTRLLIADDGVVDICV</sequence>
<keyword evidence="2" id="KW-1133">Transmembrane helix</keyword>
<dbReference type="PANTHER" id="PTHR20859:SF85">
    <property type="entry name" value="INTERFERON ALPHA_BETA RECEPTOR 1 ISOFORM X1"/>
    <property type="match status" value="1"/>
</dbReference>
<dbReference type="InterPro" id="IPR050650">
    <property type="entry name" value="Type-II_Cytokine-TF_Rcpt"/>
</dbReference>
<evidence type="ECO:0000313" key="5">
    <source>
        <dbReference type="Proteomes" id="UP000327493"/>
    </source>
</evidence>
<feature type="transmembrane region" description="Helical" evidence="2">
    <location>
        <begin position="278"/>
        <end position="307"/>
    </location>
</feature>
<dbReference type="Gene3D" id="2.60.40.10">
    <property type="entry name" value="Immunoglobulins"/>
    <property type="match status" value="2"/>
</dbReference>
<organism evidence="4 5">
    <name type="scientific">Etheostoma spectabile</name>
    <name type="common">orangethroat darter</name>
    <dbReference type="NCBI Taxonomy" id="54343"/>
    <lineage>
        <taxon>Eukaryota</taxon>
        <taxon>Metazoa</taxon>
        <taxon>Chordata</taxon>
        <taxon>Craniata</taxon>
        <taxon>Vertebrata</taxon>
        <taxon>Euteleostomi</taxon>
        <taxon>Actinopterygii</taxon>
        <taxon>Neopterygii</taxon>
        <taxon>Teleostei</taxon>
        <taxon>Neoteleostei</taxon>
        <taxon>Acanthomorphata</taxon>
        <taxon>Eupercaria</taxon>
        <taxon>Perciformes</taxon>
        <taxon>Percoidei</taxon>
        <taxon>Percidae</taxon>
        <taxon>Etheostomatinae</taxon>
        <taxon>Etheostoma</taxon>
    </lineage>
</organism>
<feature type="non-terminal residue" evidence="4">
    <location>
        <position position="1"/>
    </location>
</feature>
<dbReference type="PROSITE" id="PS50853">
    <property type="entry name" value="FN3"/>
    <property type="match status" value="1"/>
</dbReference>
<dbReference type="EMBL" id="VOFY01000011">
    <property type="protein sequence ID" value="KAA8588444.1"/>
    <property type="molecule type" value="Genomic_DNA"/>
</dbReference>
<dbReference type="Pfam" id="PF09294">
    <property type="entry name" value="Interfer-bind"/>
    <property type="match status" value="1"/>
</dbReference>
<dbReference type="InterPro" id="IPR036116">
    <property type="entry name" value="FN3_sf"/>
</dbReference>
<dbReference type="InterPro" id="IPR015373">
    <property type="entry name" value="Interferon/interleukin_rcp_dom"/>
</dbReference>
<dbReference type="AlphaFoldDB" id="A0A5J5D4X9"/>
<reference evidence="4 5" key="1">
    <citation type="submission" date="2019-08" db="EMBL/GenBank/DDBJ databases">
        <title>A chromosome-level genome assembly, high-density linkage maps, and genome scans reveal the genomic architecture of hybrid incompatibilities underlying speciation via character displacement in darters (Percidae: Etheostominae).</title>
        <authorList>
            <person name="Moran R.L."/>
            <person name="Catchen J.M."/>
            <person name="Fuller R.C."/>
        </authorList>
    </citation>
    <scope>NUCLEOTIDE SEQUENCE [LARGE SCALE GENOMIC DNA]</scope>
    <source>
        <strain evidence="4">EspeVRDwgs_2016</strain>
        <tissue evidence="4">Muscle</tissue>
    </source>
</reference>
<dbReference type="GO" id="GO:0005886">
    <property type="term" value="C:plasma membrane"/>
    <property type="evidence" value="ECO:0007669"/>
    <property type="project" value="TreeGrafter"/>
</dbReference>
<feature type="region of interest" description="Disordered" evidence="1">
    <location>
        <begin position="366"/>
        <end position="400"/>
    </location>
</feature>
<feature type="compositionally biased region" description="Pro residues" evidence="1">
    <location>
        <begin position="366"/>
        <end position="375"/>
    </location>
</feature>